<keyword evidence="3" id="KW-0560">Oxidoreductase</keyword>
<reference evidence="8" key="1">
    <citation type="journal article" date="2014" name="Int. J. Syst. Evol. Microbiol.">
        <title>Complete genome sequence of Corynebacterium casei LMG S-19264T (=DSM 44701T), isolated from a smear-ripened cheese.</title>
        <authorList>
            <consortium name="US DOE Joint Genome Institute (JGI-PGF)"/>
            <person name="Walter F."/>
            <person name="Albersmeier A."/>
            <person name="Kalinowski J."/>
            <person name="Ruckert C."/>
        </authorList>
    </citation>
    <scope>NUCLEOTIDE SEQUENCE</scope>
    <source>
        <strain evidence="8">VKM B-2347</strain>
    </source>
</reference>
<dbReference type="RefSeq" id="WP_271168310.1">
    <property type="nucleotide sequence ID" value="NZ_BSFI01000007.1"/>
</dbReference>
<accession>A0A9W6MVS3</accession>
<dbReference type="Proteomes" id="UP001143372">
    <property type="component" value="Unassembled WGS sequence"/>
</dbReference>
<evidence type="ECO:0000256" key="4">
    <source>
        <dbReference type="ARBA" id="ARBA00023033"/>
    </source>
</evidence>
<evidence type="ECO:0000256" key="3">
    <source>
        <dbReference type="ARBA" id="ARBA00023002"/>
    </source>
</evidence>
<feature type="binding site" evidence="6">
    <location>
        <position position="54"/>
    </location>
    <ligand>
        <name>FMN</name>
        <dbReference type="ChEBI" id="CHEBI:58210"/>
    </ligand>
</feature>
<dbReference type="NCBIfam" id="TIGR03860">
    <property type="entry name" value="FMN_nitrolo"/>
    <property type="match status" value="1"/>
</dbReference>
<evidence type="ECO:0000256" key="2">
    <source>
        <dbReference type="ARBA" id="ARBA00022643"/>
    </source>
</evidence>
<keyword evidence="9" id="KW-1185">Reference proteome</keyword>
<proteinExistence type="inferred from homology"/>
<dbReference type="SUPFAM" id="SSF51679">
    <property type="entry name" value="Bacterial luciferase-like"/>
    <property type="match status" value="1"/>
</dbReference>
<keyword evidence="1 6" id="KW-0285">Flavoprotein</keyword>
<evidence type="ECO:0000256" key="1">
    <source>
        <dbReference type="ARBA" id="ARBA00022630"/>
    </source>
</evidence>
<comment type="similarity">
    <text evidence="5">Belongs to the NtaA/SnaA/DszA monooxygenase family.</text>
</comment>
<comment type="caution">
    <text evidence="8">The sequence shown here is derived from an EMBL/GenBank/DDBJ whole genome shotgun (WGS) entry which is preliminary data.</text>
</comment>
<evidence type="ECO:0000313" key="8">
    <source>
        <dbReference type="EMBL" id="GLK68080.1"/>
    </source>
</evidence>
<dbReference type="GO" id="GO:0016705">
    <property type="term" value="F:oxidoreductase activity, acting on paired donors, with incorporation or reduction of molecular oxygen"/>
    <property type="evidence" value="ECO:0007669"/>
    <property type="project" value="InterPro"/>
</dbReference>
<keyword evidence="4" id="KW-0503">Monooxygenase</keyword>
<sequence length="437" mass="48684">MADKRFHLAWFMNFTPDEWREPFGQGGRPWDGQFYVEMAKTLERACFDYIMIEDKLMVPQTYGGSSKASLNHGMMVPKHDPAPLAVAMGMATSRLGVIATMSTMAYPPFMMARLSSTIDSLTKGRFGWNIVTSAEDLMAKNFGMDRLPPRDQRYEMADEYMEVMDKLFHSWEPDAVVLDRDAGIYADETKVTPIDFEGKYYKVRGPLNTVPSPQRKPLYVQAGASPKGRDFAATHADSIISVASGVAEMKKFRDDIRSRAAALGRDPDTIKVMFCVTPVLGETDEEARAKYERMLNSPHFIVDTLASLSAITEIDFAQFDIDKPLPEKLVTNGESGTLDKFQQWGSGKTLRELVVDGGGGLVSSVELVGTPDTVAERMGEIMEEVGGDGFLITTPVLRVSRRFIIEVADGLVPALQKRGLTRTSYAHERLRDNLLDF</sequence>
<evidence type="ECO:0000256" key="5">
    <source>
        <dbReference type="ARBA" id="ARBA00033748"/>
    </source>
</evidence>
<evidence type="ECO:0000256" key="6">
    <source>
        <dbReference type="PIRSR" id="PIRSR000337-1"/>
    </source>
</evidence>
<dbReference type="PANTHER" id="PTHR30011:SF16">
    <property type="entry name" value="C2H2 FINGER DOMAIN TRANSCRIPTION FACTOR (EUROFUNG)-RELATED"/>
    <property type="match status" value="1"/>
</dbReference>
<feature type="binding site" evidence="6">
    <location>
        <position position="154"/>
    </location>
    <ligand>
        <name>FMN</name>
        <dbReference type="ChEBI" id="CHEBI:58210"/>
    </ligand>
</feature>
<feature type="binding site" evidence="6">
    <location>
        <position position="100"/>
    </location>
    <ligand>
        <name>FMN</name>
        <dbReference type="ChEBI" id="CHEBI:58210"/>
    </ligand>
</feature>
<name>A0A9W6MVS3_9HYPH</name>
<gene>
    <name evidence="8" type="ORF">GCM10008179_17180</name>
</gene>
<dbReference type="InterPro" id="IPR036661">
    <property type="entry name" value="Luciferase-like_sf"/>
</dbReference>
<dbReference type="InterPro" id="IPR011251">
    <property type="entry name" value="Luciferase-like_dom"/>
</dbReference>
<feature type="binding site" evidence="6">
    <location>
        <position position="225"/>
    </location>
    <ligand>
        <name>FMN</name>
        <dbReference type="ChEBI" id="CHEBI:58210"/>
    </ligand>
</feature>
<dbReference type="GO" id="GO:0004497">
    <property type="term" value="F:monooxygenase activity"/>
    <property type="evidence" value="ECO:0007669"/>
    <property type="project" value="UniProtKB-KW"/>
</dbReference>
<protein>
    <submittedName>
        <fullName evidence="8">Dibenzothiophene desulfurization enzyme A</fullName>
    </submittedName>
</protein>
<keyword evidence="2 6" id="KW-0288">FMN</keyword>
<dbReference type="PIRSF" id="PIRSF000337">
    <property type="entry name" value="NTA_MOA"/>
    <property type="match status" value="1"/>
</dbReference>
<dbReference type="InterPro" id="IPR051260">
    <property type="entry name" value="Diverse_substr_monoxygenases"/>
</dbReference>
<dbReference type="PANTHER" id="PTHR30011">
    <property type="entry name" value="ALKANESULFONATE MONOOXYGENASE-RELATED"/>
    <property type="match status" value="1"/>
</dbReference>
<dbReference type="AlphaFoldDB" id="A0A9W6MVS3"/>
<reference evidence="8" key="2">
    <citation type="submission" date="2023-01" db="EMBL/GenBank/DDBJ databases">
        <authorList>
            <person name="Sun Q."/>
            <person name="Evtushenko L."/>
        </authorList>
    </citation>
    <scope>NUCLEOTIDE SEQUENCE</scope>
    <source>
        <strain evidence="8">VKM B-2347</strain>
    </source>
</reference>
<feature type="domain" description="Luciferase-like" evidence="7">
    <location>
        <begin position="35"/>
        <end position="388"/>
    </location>
</feature>
<organism evidence="8 9">
    <name type="scientific">Hansschlegelia plantiphila</name>
    <dbReference type="NCBI Taxonomy" id="374655"/>
    <lineage>
        <taxon>Bacteria</taxon>
        <taxon>Pseudomonadati</taxon>
        <taxon>Pseudomonadota</taxon>
        <taxon>Alphaproteobacteria</taxon>
        <taxon>Hyphomicrobiales</taxon>
        <taxon>Methylopilaceae</taxon>
        <taxon>Hansschlegelia</taxon>
    </lineage>
</organism>
<dbReference type="Pfam" id="PF00296">
    <property type="entry name" value="Bac_luciferase"/>
    <property type="match status" value="1"/>
</dbReference>
<dbReference type="Gene3D" id="3.20.20.30">
    <property type="entry name" value="Luciferase-like domain"/>
    <property type="match status" value="1"/>
</dbReference>
<dbReference type="InterPro" id="IPR016215">
    <property type="entry name" value="NTA_MOA"/>
</dbReference>
<evidence type="ECO:0000313" key="9">
    <source>
        <dbReference type="Proteomes" id="UP001143372"/>
    </source>
</evidence>
<evidence type="ECO:0000259" key="7">
    <source>
        <dbReference type="Pfam" id="PF00296"/>
    </source>
</evidence>
<dbReference type="EMBL" id="BSFI01000007">
    <property type="protein sequence ID" value="GLK68080.1"/>
    <property type="molecule type" value="Genomic_DNA"/>
</dbReference>